<sequence>MTENESKDCLFVKYNMPVPTSKQAPKPPRTICGPNPNPPEDLETSGENKLEARPDICKAMSPSHSPTDQKTLKMLEEEFPPRVEKVGKDTYISTVKEVQASKMEITGLIDDIRMNLLQRAACRRPLCHIREDVLYCTVRELLRQLIIECPERGLLFKQVVDEHYKYFHAYEVLLRFNDAFMCRRSLQTMHEQNAQKMRVCLCDVADLPNATSLIQIRDLEEKIDSLNHQVKVLKETAERLEKKNQEAKVKGDIQRQRELRYHTILGEQLKVGILESIFD</sequence>
<dbReference type="PANTHER" id="PTHR13183:SF0">
    <property type="entry name" value="AXONEMAL DYNEIN LIGHT INTERMEDIATE POLYPEPTIDE 1"/>
    <property type="match status" value="1"/>
</dbReference>
<organism evidence="7 8">
    <name type="scientific">Mesocestoides corti</name>
    <name type="common">Flatworm</name>
    <dbReference type="NCBI Taxonomy" id="53468"/>
    <lineage>
        <taxon>Eukaryota</taxon>
        <taxon>Metazoa</taxon>
        <taxon>Spiralia</taxon>
        <taxon>Lophotrochozoa</taxon>
        <taxon>Platyhelminthes</taxon>
        <taxon>Cestoda</taxon>
        <taxon>Eucestoda</taxon>
        <taxon>Cyclophyllidea</taxon>
        <taxon>Mesocestoididae</taxon>
        <taxon>Mesocestoides</taxon>
    </lineage>
</organism>
<keyword evidence="8" id="KW-1185">Reference proteome</keyword>
<evidence type="ECO:0000313" key="8">
    <source>
        <dbReference type="Proteomes" id="UP000267029"/>
    </source>
</evidence>
<dbReference type="GO" id="GO:0005930">
    <property type="term" value="C:axoneme"/>
    <property type="evidence" value="ECO:0007669"/>
    <property type="project" value="TreeGrafter"/>
</dbReference>
<keyword evidence="2 5" id="KW-0175">Coiled coil</keyword>
<keyword evidence="3" id="KW-0505">Motor protein</keyword>
<dbReference type="GO" id="GO:0030286">
    <property type="term" value="C:dynein complex"/>
    <property type="evidence" value="ECO:0007669"/>
    <property type="project" value="UniProtKB-KW"/>
</dbReference>
<dbReference type="PANTHER" id="PTHR13183">
    <property type="entry name" value="AXONEMAL INNER ARM DYNEIN LIGHT CHAIN 28"/>
    <property type="match status" value="1"/>
</dbReference>
<feature type="region of interest" description="Disordered" evidence="6">
    <location>
        <begin position="17"/>
        <end position="49"/>
    </location>
</feature>
<reference evidence="7 8" key="1">
    <citation type="submission" date="2018-10" db="EMBL/GenBank/DDBJ databases">
        <authorList>
            <consortium name="Pathogen Informatics"/>
        </authorList>
    </citation>
    <scope>NUCLEOTIDE SEQUENCE [LARGE SCALE GENOMIC DNA]</scope>
</reference>
<accession>A0A158QTH8</accession>
<dbReference type="Proteomes" id="UP000267029">
    <property type="component" value="Unassembled WGS sequence"/>
</dbReference>
<evidence type="ECO:0000256" key="5">
    <source>
        <dbReference type="SAM" id="Coils"/>
    </source>
</evidence>
<evidence type="ECO:0000256" key="4">
    <source>
        <dbReference type="ARBA" id="ARBA00038114"/>
    </source>
</evidence>
<comment type="similarity">
    <text evidence="4">Belongs to the inner dynein arm light chain family.</text>
</comment>
<evidence type="ECO:0000256" key="6">
    <source>
        <dbReference type="SAM" id="MobiDB-lite"/>
    </source>
</evidence>
<keyword evidence="1" id="KW-0243">Dynein</keyword>
<dbReference type="EMBL" id="UXSR01000614">
    <property type="protein sequence ID" value="VDD77063.1"/>
    <property type="molecule type" value="Genomic_DNA"/>
</dbReference>
<evidence type="ECO:0000256" key="3">
    <source>
        <dbReference type="ARBA" id="ARBA00023175"/>
    </source>
</evidence>
<evidence type="ECO:0000313" key="7">
    <source>
        <dbReference type="EMBL" id="VDD77063.1"/>
    </source>
</evidence>
<dbReference type="Pfam" id="PF10211">
    <property type="entry name" value="Ax_dynein_light"/>
    <property type="match status" value="1"/>
</dbReference>
<proteinExistence type="inferred from homology"/>
<evidence type="ECO:0000256" key="2">
    <source>
        <dbReference type="ARBA" id="ARBA00023054"/>
    </source>
</evidence>
<evidence type="ECO:0000256" key="1">
    <source>
        <dbReference type="ARBA" id="ARBA00023017"/>
    </source>
</evidence>
<gene>
    <name evidence="7" type="ORF">MCOS_LOCUS3066</name>
</gene>
<dbReference type="InterPro" id="IPR019347">
    <property type="entry name" value="Axonemal_dynein_light_chain"/>
</dbReference>
<dbReference type="GO" id="GO:0045504">
    <property type="term" value="F:dynein heavy chain binding"/>
    <property type="evidence" value="ECO:0007669"/>
    <property type="project" value="TreeGrafter"/>
</dbReference>
<dbReference type="AlphaFoldDB" id="A0A158QTH8"/>
<feature type="coiled-coil region" evidence="5">
    <location>
        <begin position="209"/>
        <end position="257"/>
    </location>
</feature>
<name>A0A158QTH8_MESCO</name>
<dbReference type="STRING" id="53468.A0A158QTH8"/>
<protein>
    <submittedName>
        <fullName evidence="7">Uncharacterized protein</fullName>
    </submittedName>
</protein>
<dbReference type="OrthoDB" id="273640at2759"/>